<protein>
    <submittedName>
        <fullName evidence="3">STAS domain-containing protein</fullName>
    </submittedName>
</protein>
<evidence type="ECO:0000259" key="2">
    <source>
        <dbReference type="PROSITE" id="PS50801"/>
    </source>
</evidence>
<dbReference type="SUPFAM" id="SSF52091">
    <property type="entry name" value="SpoIIaa-like"/>
    <property type="match status" value="1"/>
</dbReference>
<proteinExistence type="predicted"/>
<name>A0A4Q7J2N0_9PSEU</name>
<dbReference type="AlphaFoldDB" id="A0A4Q7J2N0"/>
<evidence type="ECO:0000313" key="3">
    <source>
        <dbReference type="EMBL" id="RZQ61008.1"/>
    </source>
</evidence>
<accession>A0A4Q7J2N0</accession>
<dbReference type="RefSeq" id="WP_130478221.1">
    <property type="nucleotide sequence ID" value="NZ_SFCC01000014.1"/>
</dbReference>
<feature type="region of interest" description="Disordered" evidence="1">
    <location>
        <begin position="1"/>
        <end position="33"/>
    </location>
</feature>
<dbReference type="EMBL" id="SFCC01000014">
    <property type="protein sequence ID" value="RZQ61008.1"/>
    <property type="molecule type" value="Genomic_DNA"/>
</dbReference>
<dbReference type="InterPro" id="IPR036513">
    <property type="entry name" value="STAS_dom_sf"/>
</dbReference>
<reference evidence="3 4" key="1">
    <citation type="submission" date="2019-02" db="EMBL/GenBank/DDBJ databases">
        <title>Draft genome sequence of Amycolatopsis sp. 8-3EHSu isolated from roots of Suaeda maritima.</title>
        <authorList>
            <person name="Duangmal K."/>
            <person name="Chantavorakit T."/>
        </authorList>
    </citation>
    <scope>NUCLEOTIDE SEQUENCE [LARGE SCALE GENOMIC DNA]</scope>
    <source>
        <strain evidence="3 4">8-3EHSu</strain>
    </source>
</reference>
<dbReference type="CDD" id="cd07041">
    <property type="entry name" value="STAS_RsbR_RsbS_like"/>
    <property type="match status" value="1"/>
</dbReference>
<sequence>MPSCDEFDHTVIVSPQNNDMQRGKKRRTKTPTGQRWVDTAANGYLIRVSDAARLLGATSILRGIRPDLALTLVTLGIGRDGIRTYATVADALGAAL</sequence>
<dbReference type="PROSITE" id="PS50801">
    <property type="entry name" value="STAS"/>
    <property type="match status" value="1"/>
</dbReference>
<dbReference type="OrthoDB" id="9800154at2"/>
<dbReference type="PANTHER" id="PTHR33745">
    <property type="entry name" value="RSBT ANTAGONIST PROTEIN RSBS-RELATED"/>
    <property type="match status" value="1"/>
</dbReference>
<feature type="domain" description="STAS" evidence="2">
    <location>
        <begin position="37"/>
        <end position="95"/>
    </location>
</feature>
<dbReference type="InterPro" id="IPR051932">
    <property type="entry name" value="Bact_StressResp_Reg"/>
</dbReference>
<gene>
    <name evidence="3" type="ORF">EWH70_26385</name>
</gene>
<comment type="caution">
    <text evidence="3">The sequence shown here is derived from an EMBL/GenBank/DDBJ whole genome shotgun (WGS) entry which is preliminary data.</text>
</comment>
<organism evidence="3 4">
    <name type="scientific">Amycolatopsis suaedae</name>
    <dbReference type="NCBI Taxonomy" id="2510978"/>
    <lineage>
        <taxon>Bacteria</taxon>
        <taxon>Bacillati</taxon>
        <taxon>Actinomycetota</taxon>
        <taxon>Actinomycetes</taxon>
        <taxon>Pseudonocardiales</taxon>
        <taxon>Pseudonocardiaceae</taxon>
        <taxon>Amycolatopsis</taxon>
    </lineage>
</organism>
<evidence type="ECO:0000256" key="1">
    <source>
        <dbReference type="SAM" id="MobiDB-lite"/>
    </source>
</evidence>
<dbReference type="Proteomes" id="UP000292003">
    <property type="component" value="Unassembled WGS sequence"/>
</dbReference>
<dbReference type="InterPro" id="IPR002645">
    <property type="entry name" value="STAS_dom"/>
</dbReference>
<keyword evidence="4" id="KW-1185">Reference proteome</keyword>
<dbReference type="Gene3D" id="3.30.750.24">
    <property type="entry name" value="STAS domain"/>
    <property type="match status" value="1"/>
</dbReference>
<evidence type="ECO:0000313" key="4">
    <source>
        <dbReference type="Proteomes" id="UP000292003"/>
    </source>
</evidence>